<keyword evidence="2" id="KW-1185">Reference proteome</keyword>
<reference evidence="1 2" key="1">
    <citation type="submission" date="2020-03" db="EMBL/GenBank/DDBJ databases">
        <title>Draft genome sequence of environmentally isolated violet-colored cultures.</title>
        <authorList>
            <person name="Wilson H.S."/>
        </authorList>
    </citation>
    <scope>NUCLEOTIDE SEQUENCE [LARGE SCALE GENOMIC DNA]</scope>
    <source>
        <strain evidence="1 2">HSC-16F04</strain>
    </source>
</reference>
<sequence length="136" mass="15483">MHQYRVTKYNPKLRNPDGTYPAEEWTSRADIGNSFGGVCLTREEYLRVEQAYLDTAAAFLSEAGISELTVTGLENHRKYPNAPQEGSHIKAEAAPAVLRSLLREDFWCKLESHAAFIHIGYDYYMYIGMPIESKHP</sequence>
<proteinExistence type="predicted"/>
<evidence type="ECO:0000313" key="1">
    <source>
        <dbReference type="EMBL" id="NHQ84635.1"/>
    </source>
</evidence>
<comment type="caution">
    <text evidence="1">The sequence shown here is derived from an EMBL/GenBank/DDBJ whole genome shotgun (WGS) entry which is preliminary data.</text>
</comment>
<dbReference type="EMBL" id="JAAOLX010000001">
    <property type="protein sequence ID" value="NHQ84635.1"/>
    <property type="molecule type" value="Genomic_DNA"/>
</dbReference>
<protein>
    <submittedName>
        <fullName evidence="1">Uncharacterized protein</fullName>
    </submittedName>
</protein>
<name>A0ABX0KKP2_9NEIS</name>
<dbReference type="InterPro" id="IPR006594">
    <property type="entry name" value="LisH"/>
</dbReference>
<dbReference type="Proteomes" id="UP000712570">
    <property type="component" value="Unassembled WGS sequence"/>
</dbReference>
<gene>
    <name evidence="1" type="ORF">HA050_00700</name>
</gene>
<dbReference type="RefSeq" id="WP_166820811.1">
    <property type="nucleotide sequence ID" value="NZ_JAAOLX010000001.1"/>
</dbReference>
<organism evidence="1 2">
    <name type="scientific">Iodobacter violaceini</name>
    <dbReference type="NCBI Taxonomy" id="3044271"/>
    <lineage>
        <taxon>Bacteria</taxon>
        <taxon>Pseudomonadati</taxon>
        <taxon>Pseudomonadota</taxon>
        <taxon>Betaproteobacteria</taxon>
        <taxon>Neisseriales</taxon>
        <taxon>Chitinibacteraceae</taxon>
        <taxon>Iodobacter</taxon>
    </lineage>
</organism>
<evidence type="ECO:0000313" key="2">
    <source>
        <dbReference type="Proteomes" id="UP000712570"/>
    </source>
</evidence>
<dbReference type="PROSITE" id="PS50896">
    <property type="entry name" value="LISH"/>
    <property type="match status" value="1"/>
</dbReference>
<accession>A0ABX0KKP2</accession>